<organism evidence="2 3">
    <name type="scientific">Serinibacter arcticus</name>
    <dbReference type="NCBI Taxonomy" id="1655435"/>
    <lineage>
        <taxon>Bacteria</taxon>
        <taxon>Bacillati</taxon>
        <taxon>Actinomycetota</taxon>
        <taxon>Actinomycetes</taxon>
        <taxon>Micrococcales</taxon>
        <taxon>Beutenbergiaceae</taxon>
        <taxon>Serinibacter</taxon>
    </lineage>
</organism>
<evidence type="ECO:0000313" key="2">
    <source>
        <dbReference type="EMBL" id="PWD51163.1"/>
    </source>
</evidence>
<evidence type="ECO:0000256" key="1">
    <source>
        <dbReference type="SAM" id="MobiDB-lite"/>
    </source>
</evidence>
<feature type="region of interest" description="Disordered" evidence="1">
    <location>
        <begin position="1"/>
        <end position="39"/>
    </location>
</feature>
<dbReference type="Proteomes" id="UP000245166">
    <property type="component" value="Unassembled WGS sequence"/>
</dbReference>
<evidence type="ECO:0000313" key="3">
    <source>
        <dbReference type="Proteomes" id="UP000245166"/>
    </source>
</evidence>
<protein>
    <submittedName>
        <fullName evidence="2">Uncharacterized protein</fullName>
    </submittedName>
</protein>
<dbReference type="AlphaFoldDB" id="A0A2U1ZW50"/>
<keyword evidence="3" id="KW-1185">Reference proteome</keyword>
<name>A0A2U1ZW50_9MICO</name>
<proteinExistence type="predicted"/>
<accession>A0A2U1ZW50</accession>
<sequence length="107" mass="11026">MSAGLLLATAGCSSATSEPEASAPAPQPITPEEFNGESSRLGDALFEHLGESADFGVSASPNMDSFDVEIYGDALEASEVPALSEELSDLMGREVSITIMPGSSLYP</sequence>
<reference evidence="2 3" key="1">
    <citation type="submission" date="2018-03" db="EMBL/GenBank/DDBJ databases">
        <title>Genome assembly of novel Miniimonas species PCH200.</title>
        <authorList>
            <person name="Thakur V."/>
            <person name="Kumar V."/>
            <person name="Singh D."/>
        </authorList>
    </citation>
    <scope>NUCLEOTIDE SEQUENCE [LARGE SCALE GENOMIC DNA]</scope>
    <source>
        <strain evidence="2 3">PCH200</strain>
    </source>
</reference>
<gene>
    <name evidence="2" type="ORF">C8046_11410</name>
</gene>
<feature type="compositionally biased region" description="Low complexity" evidence="1">
    <location>
        <begin position="13"/>
        <end position="24"/>
    </location>
</feature>
<dbReference type="EMBL" id="PYHR01000002">
    <property type="protein sequence ID" value="PWD51163.1"/>
    <property type="molecule type" value="Genomic_DNA"/>
</dbReference>
<comment type="caution">
    <text evidence="2">The sequence shown here is derived from an EMBL/GenBank/DDBJ whole genome shotgun (WGS) entry which is preliminary data.</text>
</comment>